<proteinExistence type="inferred from homology"/>
<keyword evidence="9" id="KW-1185">Reference proteome</keyword>
<dbReference type="FunCoup" id="A0A2T3A911">
    <property type="interactions" value="776"/>
</dbReference>
<organism evidence="8 9">
    <name type="scientific">Coniella lustricola</name>
    <dbReference type="NCBI Taxonomy" id="2025994"/>
    <lineage>
        <taxon>Eukaryota</taxon>
        <taxon>Fungi</taxon>
        <taxon>Dikarya</taxon>
        <taxon>Ascomycota</taxon>
        <taxon>Pezizomycotina</taxon>
        <taxon>Sordariomycetes</taxon>
        <taxon>Sordariomycetidae</taxon>
        <taxon>Diaporthales</taxon>
        <taxon>Schizoparmaceae</taxon>
        <taxon>Coniella</taxon>
    </lineage>
</organism>
<dbReference type="InterPro" id="IPR036388">
    <property type="entry name" value="WH-like_DNA-bd_sf"/>
</dbReference>
<dbReference type="STRING" id="2025994.A0A2T3A911"/>
<dbReference type="Gene3D" id="3.30.230.130">
    <property type="entry name" value="Cullin, Chain C, Domain 2"/>
    <property type="match status" value="1"/>
</dbReference>
<dbReference type="PANTHER" id="PTHR11932">
    <property type="entry name" value="CULLIN"/>
    <property type="match status" value="1"/>
</dbReference>
<feature type="compositionally biased region" description="Basic residues" evidence="6">
    <location>
        <begin position="1"/>
        <end position="16"/>
    </location>
</feature>
<dbReference type="GO" id="GO:0031625">
    <property type="term" value="F:ubiquitin protein ligase binding"/>
    <property type="evidence" value="ECO:0007669"/>
    <property type="project" value="InterPro"/>
</dbReference>
<dbReference type="Pfam" id="PF00888">
    <property type="entry name" value="Cullin"/>
    <property type="match status" value="1"/>
</dbReference>
<dbReference type="InterPro" id="IPR059120">
    <property type="entry name" value="Cullin-like_AB"/>
</dbReference>
<evidence type="ECO:0000313" key="9">
    <source>
        <dbReference type="Proteomes" id="UP000241462"/>
    </source>
</evidence>
<sequence>MHRSSNKIRAPRKPIGRRANDQSHEDAEFDACWNMIYDALADIHRRDAGRLSFEQLYRASYKIVIRRRGSELYDRVGDFERKWFRDEVMPPIFGVISPKLISLALGDLPGTTSNERREMGEKFLKAIRDSWERHVTANNMITDIMMYLDKGQGVATERDAGRPPLYLVVLGLYRDNILRFQFPSIQGPLTNVINAVILDLINLERNGDIIDRILVKGLVIMYEQLAETDEYVDDNRLYVTTFEPVYLKDSRRYYAAEADRLVEEGNASTWIRQADRRLREESKRCESMVSKLSQTKILAIVEDELVTKHLDKIFAMEATGLRAMIDNDRFEDLTIAYRLVARSGVLDGIDKLKKIMSTRIVEIGTDIQTSLSENSPSGLQEAQAKADENGGNDGAEKPKTLTGAAKQTAIAVKWVDEVLQLKDKFDKFLTECFSNDKILESAVTKSFTDFVNSFSRSAEFVSLFIDDQLKTGIKGKTEEQIAETMVKAITLIRYLQDRDIFQRYYQKHLSRRLLYGKSESMEAENQLISRMKQEIGSHFTSKFEGMFKDMETSRDLTSGYRDHINNLGDVDYKNIDLHIHVLTSNNWPSESMAPKTGDGARLECTWPSDLKRLQDSFLQFYLNARNGRVLTWMGSLGTADVKCLFPKVPGKESGPLSKDRRYEITVTTYGMLVLLMFNDLPDDTWVSYDDIQATTNIPNGELNRTLASISLAPKSRVLLKEPMNKTIKAGDKFAFNNAFVSKTVKIRAPIVSAQSKVEDVDERKETEKKNDESRAHIVDAAIVRIMKSRKELPHNQLLTEVITVLTGRFKPDVSLVKKRIEDLMSRDYLERAEDDSSQQIYRYLA</sequence>
<dbReference type="AlphaFoldDB" id="A0A2T3A911"/>
<keyword evidence="2" id="KW-1017">Isopeptide bond</keyword>
<dbReference type="InterPro" id="IPR001373">
    <property type="entry name" value="Cullin_N"/>
</dbReference>
<evidence type="ECO:0000256" key="6">
    <source>
        <dbReference type="SAM" id="MobiDB-lite"/>
    </source>
</evidence>
<feature type="region of interest" description="Disordered" evidence="6">
    <location>
        <begin position="1"/>
        <end position="22"/>
    </location>
</feature>
<dbReference type="SUPFAM" id="SSF74788">
    <property type="entry name" value="Cullin repeat-like"/>
    <property type="match status" value="1"/>
</dbReference>
<protein>
    <submittedName>
        <fullName evidence="8">Cullin</fullName>
    </submittedName>
</protein>
<dbReference type="FunFam" id="1.20.1310.10:FF:000002">
    <property type="entry name" value="cullin-3 isoform X1"/>
    <property type="match status" value="1"/>
</dbReference>
<dbReference type="FunFam" id="1.20.1310.10:FF:000001">
    <property type="entry name" value="Cullin 3"/>
    <property type="match status" value="1"/>
</dbReference>
<evidence type="ECO:0000256" key="4">
    <source>
        <dbReference type="PROSITE-ProRule" id="PRU00330"/>
    </source>
</evidence>
<feature type="compositionally biased region" description="Polar residues" evidence="6">
    <location>
        <begin position="370"/>
        <end position="380"/>
    </location>
</feature>
<feature type="domain" description="Cullin family profile" evidence="7">
    <location>
        <begin position="456"/>
        <end position="710"/>
    </location>
</feature>
<evidence type="ECO:0000259" key="7">
    <source>
        <dbReference type="PROSITE" id="PS50069"/>
    </source>
</evidence>
<dbReference type="InterPro" id="IPR045093">
    <property type="entry name" value="Cullin"/>
</dbReference>
<comment type="similarity">
    <text evidence="1 4 5">Belongs to the cullin family.</text>
</comment>
<keyword evidence="3" id="KW-0832">Ubl conjugation</keyword>
<evidence type="ECO:0000313" key="8">
    <source>
        <dbReference type="EMBL" id="PSR86984.1"/>
    </source>
</evidence>
<dbReference type="GO" id="GO:0006511">
    <property type="term" value="P:ubiquitin-dependent protein catabolic process"/>
    <property type="evidence" value="ECO:0007669"/>
    <property type="project" value="InterPro"/>
</dbReference>
<accession>A0A2T3A911</accession>
<dbReference type="PROSITE" id="PS50069">
    <property type="entry name" value="CULLIN_2"/>
    <property type="match status" value="1"/>
</dbReference>
<feature type="compositionally biased region" description="Basic and acidic residues" evidence="6">
    <location>
        <begin position="384"/>
        <end position="399"/>
    </location>
</feature>
<dbReference type="InterPro" id="IPR016158">
    <property type="entry name" value="Cullin_homology"/>
</dbReference>
<dbReference type="InterPro" id="IPR016159">
    <property type="entry name" value="Cullin_repeat-like_dom_sf"/>
</dbReference>
<dbReference type="SMART" id="SM00884">
    <property type="entry name" value="Cullin_Nedd8"/>
    <property type="match status" value="1"/>
</dbReference>
<dbReference type="Gene3D" id="1.20.1310.10">
    <property type="entry name" value="Cullin Repeats"/>
    <property type="match status" value="4"/>
</dbReference>
<dbReference type="InParanoid" id="A0A2T3A911"/>
<evidence type="ECO:0000256" key="2">
    <source>
        <dbReference type="ARBA" id="ARBA00022499"/>
    </source>
</evidence>
<dbReference type="EMBL" id="KZ678435">
    <property type="protein sequence ID" value="PSR86984.1"/>
    <property type="molecule type" value="Genomic_DNA"/>
</dbReference>
<dbReference type="InterPro" id="IPR036317">
    <property type="entry name" value="Cullin_homology_sf"/>
</dbReference>
<dbReference type="InterPro" id="IPR036390">
    <property type="entry name" value="WH_DNA-bd_sf"/>
</dbReference>
<dbReference type="FunFam" id="1.20.1310.10:FF:000061">
    <property type="entry name" value="Related to cullulin 3"/>
    <property type="match status" value="1"/>
</dbReference>
<name>A0A2T3A911_9PEZI</name>
<dbReference type="Pfam" id="PF26557">
    <property type="entry name" value="Cullin_AB"/>
    <property type="match status" value="1"/>
</dbReference>
<feature type="region of interest" description="Disordered" evidence="6">
    <location>
        <begin position="370"/>
        <end position="400"/>
    </location>
</feature>
<dbReference type="Proteomes" id="UP000241462">
    <property type="component" value="Unassembled WGS sequence"/>
</dbReference>
<evidence type="ECO:0000256" key="5">
    <source>
        <dbReference type="RuleBase" id="RU003829"/>
    </source>
</evidence>
<dbReference type="SMART" id="SM00182">
    <property type="entry name" value="CULLIN"/>
    <property type="match status" value="1"/>
</dbReference>
<dbReference type="OrthoDB" id="27073at2759"/>
<dbReference type="SUPFAM" id="SSF75632">
    <property type="entry name" value="Cullin homology domain"/>
    <property type="match status" value="1"/>
</dbReference>
<evidence type="ECO:0000256" key="3">
    <source>
        <dbReference type="ARBA" id="ARBA00022843"/>
    </source>
</evidence>
<dbReference type="SUPFAM" id="SSF46785">
    <property type="entry name" value="Winged helix' DNA-binding domain"/>
    <property type="match status" value="1"/>
</dbReference>
<reference evidence="8 9" key="1">
    <citation type="journal article" date="2018" name="Mycol. Prog.">
        <title>Coniella lustricola, a new species from submerged detritus.</title>
        <authorList>
            <person name="Raudabaugh D.B."/>
            <person name="Iturriaga T."/>
            <person name="Carver A."/>
            <person name="Mondo S."/>
            <person name="Pangilinan J."/>
            <person name="Lipzen A."/>
            <person name="He G."/>
            <person name="Amirebrahimi M."/>
            <person name="Grigoriev I.V."/>
            <person name="Miller A.N."/>
        </authorList>
    </citation>
    <scope>NUCLEOTIDE SEQUENCE [LARGE SCALE GENOMIC DNA]</scope>
    <source>
        <strain evidence="8 9">B22-T-1</strain>
    </source>
</reference>
<dbReference type="FunFam" id="1.10.10.10:FF:000014">
    <property type="entry name" value="Cullin 1"/>
    <property type="match status" value="1"/>
</dbReference>
<dbReference type="Pfam" id="PF10557">
    <property type="entry name" value="Cullin_Nedd8"/>
    <property type="match status" value="1"/>
</dbReference>
<dbReference type="Gene3D" id="1.10.10.10">
    <property type="entry name" value="Winged helix-like DNA-binding domain superfamily/Winged helix DNA-binding domain"/>
    <property type="match status" value="1"/>
</dbReference>
<evidence type="ECO:0000256" key="1">
    <source>
        <dbReference type="ARBA" id="ARBA00006019"/>
    </source>
</evidence>
<dbReference type="FunFam" id="1.20.1310.10:FF:000036">
    <property type="entry name" value="SCF ubiquitin ligase subunit CulC, putative"/>
    <property type="match status" value="1"/>
</dbReference>
<gene>
    <name evidence="8" type="ORF">BD289DRAFT_433136</name>
</gene>
<dbReference type="InterPro" id="IPR019559">
    <property type="entry name" value="Cullin_neddylation_domain"/>
</dbReference>